<evidence type="ECO:0000256" key="3">
    <source>
        <dbReference type="ARBA" id="ARBA00023048"/>
    </source>
</evidence>
<keyword evidence="1" id="KW-0929">Antimicrobial</keyword>
<evidence type="ECO:0008006" key="7">
    <source>
        <dbReference type="Google" id="ProtNLM"/>
    </source>
</evidence>
<protein>
    <recommendedName>
        <fullName evidence="7">Bacteriocin</fullName>
    </recommendedName>
</protein>
<proteinExistence type="predicted"/>
<dbReference type="NCBIfam" id="TIGR01847">
    <property type="entry name" value="bacteriocin_sig"/>
    <property type="match status" value="1"/>
</dbReference>
<evidence type="ECO:0000256" key="1">
    <source>
        <dbReference type="ARBA" id="ARBA00022529"/>
    </source>
</evidence>
<feature type="transmembrane region" description="Helical" evidence="4">
    <location>
        <begin position="47"/>
        <end position="68"/>
    </location>
</feature>
<reference evidence="5 6" key="1">
    <citation type="submission" date="2015-12" db="EMBL/GenBank/DDBJ databases">
        <authorList>
            <person name="Andreevskaya M."/>
        </authorList>
    </citation>
    <scope>NUCLEOTIDE SEQUENCE [LARGE SCALE GENOMIC DNA]</scope>
    <source>
        <strain evidence="5 6">C122c</strain>
    </source>
</reference>
<accession>A0ABP2B5L6</accession>
<evidence type="ECO:0000313" key="6">
    <source>
        <dbReference type="Proteomes" id="UP000199271"/>
    </source>
</evidence>
<keyword evidence="4" id="KW-1133">Transmembrane helix</keyword>
<sequence length="71" mass="7078">MIENSIYKTNILSEKELQTITGGYSRKGAITAIASGAMEGAAGTWELGWGVVGGISIGAAAGGIGYIISGS</sequence>
<dbReference type="RefSeq" id="WP_089997401.1">
    <property type="nucleotide sequence ID" value="NZ_FBSY01000002.1"/>
</dbReference>
<keyword evidence="3" id="KW-0078">Bacteriocin</keyword>
<name>A0ABP2B5L6_9LACO</name>
<dbReference type="EMBL" id="FBSY01000002">
    <property type="protein sequence ID" value="CUW05349.1"/>
    <property type="molecule type" value="Genomic_DNA"/>
</dbReference>
<comment type="caution">
    <text evidence="5">The sequence shown here is derived from an EMBL/GenBank/DDBJ whole genome shotgun (WGS) entry which is preliminary data.</text>
</comment>
<evidence type="ECO:0000256" key="4">
    <source>
        <dbReference type="SAM" id="Phobius"/>
    </source>
</evidence>
<keyword evidence="4" id="KW-0812">Transmembrane</keyword>
<gene>
    <name evidence="5" type="ORF">C122C_1160</name>
</gene>
<dbReference type="InterPro" id="IPR010133">
    <property type="entry name" value="Bacteriocin_signal_seq"/>
</dbReference>
<evidence type="ECO:0000256" key="2">
    <source>
        <dbReference type="ARBA" id="ARBA00023022"/>
    </source>
</evidence>
<dbReference type="Proteomes" id="UP000199271">
    <property type="component" value="Unassembled WGS sequence"/>
</dbReference>
<keyword evidence="6" id="KW-1185">Reference proteome</keyword>
<organism evidence="5 6">
    <name type="scientific">Leuconostoc gasicomitatum</name>
    <dbReference type="NCBI Taxonomy" id="115778"/>
    <lineage>
        <taxon>Bacteria</taxon>
        <taxon>Bacillati</taxon>
        <taxon>Bacillota</taxon>
        <taxon>Bacilli</taxon>
        <taxon>Lactobacillales</taxon>
        <taxon>Lactobacillaceae</taxon>
        <taxon>Leuconostoc</taxon>
        <taxon>Leuconostoc gelidum group</taxon>
    </lineage>
</organism>
<keyword evidence="4" id="KW-0472">Membrane</keyword>
<evidence type="ECO:0000313" key="5">
    <source>
        <dbReference type="EMBL" id="CUW05349.1"/>
    </source>
</evidence>
<keyword evidence="2" id="KW-0044">Antibiotic</keyword>